<sequence>MLNFTRMSHLRNLASALDTNPIRVVDNVSVALDFVERGSFILPTKQYSLAYQLSKERCDLFYFEDDHNQIPTFFIFSRHNQKLLHKWNRAIQKNQAFIRRTYDKVKLILLILKLNFKYFFNDFNTGKIPNCIKSDGFNGGGLVSTSPSSGGEDANYGESFSKQFSSNSARDASRSLDIFATFGIFLIALLGFGLAFIAFIFELIIHSKSQRILRKWRTRRALIMGNPTMPINLMLIARGFNEARQQQQQRAFKFGVSTSLSSTAAVERNELLMIPADLLNAKKAPPRLSKTVGRSWWRHKVREGHLNKNNNSTFSNTNSCGDGGGNNSVANSWDCQRSVISALTLAAISIQNEEKQKKDNKVINEENKEEKKIELRNRKERKENGSKNVATQILKCGNWAVLTNRSDDVSINNADEYFDCSERKWARTAF</sequence>
<reference evidence="1" key="1">
    <citation type="submission" date="2023-11" db="EMBL/GenBank/DDBJ databases">
        <authorList>
            <person name="Poullet M."/>
        </authorList>
    </citation>
    <scope>NUCLEOTIDE SEQUENCE</scope>
    <source>
        <strain evidence="1">E1834</strain>
    </source>
</reference>
<evidence type="ECO:0000313" key="2">
    <source>
        <dbReference type="Proteomes" id="UP001497535"/>
    </source>
</evidence>
<keyword evidence="2" id="KW-1185">Reference proteome</keyword>
<dbReference type="Proteomes" id="UP001497535">
    <property type="component" value="Unassembled WGS sequence"/>
</dbReference>
<proteinExistence type="predicted"/>
<name>A0ACB1ANJ6_MELEN</name>
<organism evidence="1 2">
    <name type="scientific">Meloidogyne enterolobii</name>
    <name type="common">Root-knot nematode worm</name>
    <name type="synonym">Meloidogyne mayaguensis</name>
    <dbReference type="NCBI Taxonomy" id="390850"/>
    <lineage>
        <taxon>Eukaryota</taxon>
        <taxon>Metazoa</taxon>
        <taxon>Ecdysozoa</taxon>
        <taxon>Nematoda</taxon>
        <taxon>Chromadorea</taxon>
        <taxon>Rhabditida</taxon>
        <taxon>Tylenchina</taxon>
        <taxon>Tylenchomorpha</taxon>
        <taxon>Tylenchoidea</taxon>
        <taxon>Meloidogynidae</taxon>
        <taxon>Meloidogyninae</taxon>
        <taxon>Meloidogyne</taxon>
    </lineage>
</organism>
<dbReference type="EMBL" id="CAVMJV010000099">
    <property type="protein sequence ID" value="CAK5096263.1"/>
    <property type="molecule type" value="Genomic_DNA"/>
</dbReference>
<evidence type="ECO:0000313" key="1">
    <source>
        <dbReference type="EMBL" id="CAK5096263.1"/>
    </source>
</evidence>
<gene>
    <name evidence="1" type="ORF">MENTE1834_LOCUS41088</name>
</gene>
<accession>A0ACB1ANJ6</accession>
<protein>
    <submittedName>
        <fullName evidence="1">Uncharacterized protein</fullName>
    </submittedName>
</protein>
<comment type="caution">
    <text evidence="1">The sequence shown here is derived from an EMBL/GenBank/DDBJ whole genome shotgun (WGS) entry which is preliminary data.</text>
</comment>